<dbReference type="PROSITE" id="PS51158">
    <property type="entry name" value="ALPHA_KINASE"/>
    <property type="match status" value="1"/>
</dbReference>
<name>A0A6S7JED5_PARCT</name>
<dbReference type="AlphaFoldDB" id="A0A6S7JED5"/>
<keyword evidence="3" id="KW-0547">Nucleotide-binding</keyword>
<keyword evidence="2" id="KW-0808">Transferase</keyword>
<comment type="caution">
    <text evidence="6">The sequence shown here is derived from an EMBL/GenBank/DDBJ whole genome shotgun (WGS) entry which is preliminary data.</text>
</comment>
<keyword evidence="4" id="KW-0418">Kinase</keyword>
<gene>
    <name evidence="6" type="ORF">PACLA_8A005890</name>
</gene>
<keyword evidence="7" id="KW-1185">Reference proteome</keyword>
<dbReference type="PANTHER" id="PTHR45992">
    <property type="entry name" value="EUKARYOTIC ELONGATION FACTOR 2 KINASE-RELATED"/>
    <property type="match status" value="1"/>
</dbReference>
<dbReference type="Pfam" id="PF02816">
    <property type="entry name" value="Alpha_kinase"/>
    <property type="match status" value="1"/>
</dbReference>
<dbReference type="Gene3D" id="3.20.200.10">
    <property type="entry name" value="MHCK/EF2 kinase"/>
    <property type="match status" value="1"/>
</dbReference>
<accession>A0A6S7JED5</accession>
<sequence length="509" mass="57830">MADKNAKEKSSFSEKRSKLRLETKLSEKLRISLQSCKACENEEKIEGFIVFYRKNTLKCQILDGLLYILRQLLASYDGGKAFGYLPYSEAHGIFCGFMERETEDKEFRDHLLNEEYGPCVFVTTVLNTRYIILQNETVDTGKFLLELECLLSKEQDNFSRFDLNADSLKRVLQSMDTEYDKTVLKAMIFASASRKKVYELGIKPENAVYMVRFVHVQDNEEDSEHSGHFDNFHVRSNCVKPKASNSSCQITGVSTSVVKSQFPASISIGELLRAGKLVAPASKKTVSLALEHFDITNQEWSEVRTLNTSVYTNKFASGGFRDAFKCVETGPNGEIKYWVLKLYNANARNTIINQLSMTMVDHARKQVQMHEVAKHFAKKMSKKVPGTFGNTFFYNKVYYTKFEDQHATIEEYINGNFVKYVNNNGHCVLPPESSTQDEKVIYEKAETLIGSGYALCDPEIATESLKDDDDNDNSEILFCCGNLSTMAIQGFLNEHSCNKYCKMLALSDN</sequence>
<organism evidence="6 7">
    <name type="scientific">Paramuricea clavata</name>
    <name type="common">Red gorgonian</name>
    <name type="synonym">Violescent sea-whip</name>
    <dbReference type="NCBI Taxonomy" id="317549"/>
    <lineage>
        <taxon>Eukaryota</taxon>
        <taxon>Metazoa</taxon>
        <taxon>Cnidaria</taxon>
        <taxon>Anthozoa</taxon>
        <taxon>Octocorallia</taxon>
        <taxon>Malacalcyonacea</taxon>
        <taxon>Plexauridae</taxon>
        <taxon>Paramuricea</taxon>
    </lineage>
</organism>
<dbReference type="Gene3D" id="3.30.200.20">
    <property type="entry name" value="Phosphorylase Kinase, domain 1"/>
    <property type="match status" value="1"/>
</dbReference>
<evidence type="ECO:0000313" key="6">
    <source>
        <dbReference type="EMBL" id="CAB4029287.1"/>
    </source>
</evidence>
<dbReference type="InterPro" id="IPR011009">
    <property type="entry name" value="Kinase-like_dom_sf"/>
</dbReference>
<evidence type="ECO:0000256" key="2">
    <source>
        <dbReference type="ARBA" id="ARBA00022679"/>
    </source>
</evidence>
<dbReference type="InterPro" id="IPR051852">
    <property type="entry name" value="Alpha-type_PK"/>
</dbReference>
<feature type="non-terminal residue" evidence="6">
    <location>
        <position position="1"/>
    </location>
</feature>
<evidence type="ECO:0000256" key="3">
    <source>
        <dbReference type="ARBA" id="ARBA00022741"/>
    </source>
</evidence>
<dbReference type="GO" id="GO:0005524">
    <property type="term" value="F:ATP binding"/>
    <property type="evidence" value="ECO:0007669"/>
    <property type="project" value="UniProtKB-KW"/>
</dbReference>
<evidence type="ECO:0000256" key="5">
    <source>
        <dbReference type="ARBA" id="ARBA00022840"/>
    </source>
</evidence>
<dbReference type="InterPro" id="IPR004166">
    <property type="entry name" value="a-kinase_dom"/>
</dbReference>
<keyword evidence="6" id="KW-0675">Receptor</keyword>
<evidence type="ECO:0000313" key="7">
    <source>
        <dbReference type="Proteomes" id="UP001152795"/>
    </source>
</evidence>
<dbReference type="EMBL" id="CACRXK020016067">
    <property type="protein sequence ID" value="CAB4029287.1"/>
    <property type="molecule type" value="Genomic_DNA"/>
</dbReference>
<dbReference type="SUPFAM" id="SSF56112">
    <property type="entry name" value="Protein kinase-like (PK-like)"/>
    <property type="match status" value="1"/>
</dbReference>
<dbReference type="SMART" id="SM00811">
    <property type="entry name" value="Alpha_kinase"/>
    <property type="match status" value="1"/>
</dbReference>
<dbReference type="Proteomes" id="UP001152795">
    <property type="component" value="Unassembled WGS sequence"/>
</dbReference>
<proteinExistence type="predicted"/>
<dbReference type="CDD" id="cd04515">
    <property type="entry name" value="Alpha_kinase"/>
    <property type="match status" value="1"/>
</dbReference>
<dbReference type="OrthoDB" id="10068312at2759"/>
<protein>
    <submittedName>
        <fullName evidence="6">Transient receptor potential cation channel subfamily M member 6-like</fullName>
    </submittedName>
</protein>
<keyword evidence="5" id="KW-0067">ATP-binding</keyword>
<reference evidence="6" key="1">
    <citation type="submission" date="2020-04" db="EMBL/GenBank/DDBJ databases">
        <authorList>
            <person name="Alioto T."/>
            <person name="Alioto T."/>
            <person name="Gomez Garrido J."/>
        </authorList>
    </citation>
    <scope>NUCLEOTIDE SEQUENCE</scope>
    <source>
        <strain evidence="6">A484AB</strain>
    </source>
</reference>
<evidence type="ECO:0000256" key="4">
    <source>
        <dbReference type="ARBA" id="ARBA00022777"/>
    </source>
</evidence>
<dbReference type="GO" id="GO:0004674">
    <property type="term" value="F:protein serine/threonine kinase activity"/>
    <property type="evidence" value="ECO:0007669"/>
    <property type="project" value="UniProtKB-KW"/>
</dbReference>
<keyword evidence="1" id="KW-0723">Serine/threonine-protein kinase</keyword>
<evidence type="ECO:0000256" key="1">
    <source>
        <dbReference type="ARBA" id="ARBA00022527"/>
    </source>
</evidence>